<dbReference type="Proteomes" id="UP000765509">
    <property type="component" value="Unassembled WGS sequence"/>
</dbReference>
<gene>
    <name evidence="2" type="ORF">O181_049960</name>
</gene>
<reference evidence="2" key="1">
    <citation type="submission" date="2021-03" db="EMBL/GenBank/DDBJ databases">
        <title>Draft genome sequence of rust myrtle Austropuccinia psidii MF-1, a brazilian biotype.</title>
        <authorList>
            <person name="Quecine M.C."/>
            <person name="Pachon D.M.R."/>
            <person name="Bonatelli M.L."/>
            <person name="Correr F.H."/>
            <person name="Franceschini L.M."/>
            <person name="Leite T.F."/>
            <person name="Margarido G.R.A."/>
            <person name="Almeida C.A."/>
            <person name="Ferrarezi J.A."/>
            <person name="Labate C.A."/>
        </authorList>
    </citation>
    <scope>NUCLEOTIDE SEQUENCE</scope>
    <source>
        <strain evidence="2">MF-1</strain>
    </source>
</reference>
<dbReference type="EMBL" id="AVOT02021429">
    <property type="protein sequence ID" value="MBW0510245.1"/>
    <property type="molecule type" value="Genomic_DNA"/>
</dbReference>
<protein>
    <submittedName>
        <fullName evidence="2">Uncharacterized protein</fullName>
    </submittedName>
</protein>
<evidence type="ECO:0000313" key="2">
    <source>
        <dbReference type="EMBL" id="MBW0510245.1"/>
    </source>
</evidence>
<comment type="caution">
    <text evidence="2">The sequence shown here is derived from an EMBL/GenBank/DDBJ whole genome shotgun (WGS) entry which is preliminary data.</text>
</comment>
<sequence>MEAIGGLQDQNGPPGPNFTGDPKLDNGPIFHLHGLDPLRGSRTINILASPKLQRRSWVMNLAPKGSQIFTLEALRGAIIWLWPHFLEVILFYLEWTDSDVLNLLLAYFLVMSSKPTELTEYFPSATPPSVLFGFGILSQLASPSMASSGNFDPSQTYDCYNTVEVLDPACTECLAKACGRPLYSSSEVPISRINTDSIVKRIKRISDYTPDPDAEGSDELDGEEVEVVAHSVGHLSSTPSSQPLANRFHAHIIPSTPRTFQPTLAAIPTSLPPA</sequence>
<keyword evidence="3" id="KW-1185">Reference proteome</keyword>
<feature type="region of interest" description="Disordered" evidence="1">
    <location>
        <begin position="1"/>
        <end position="20"/>
    </location>
</feature>
<evidence type="ECO:0000256" key="1">
    <source>
        <dbReference type="SAM" id="MobiDB-lite"/>
    </source>
</evidence>
<name>A0A9Q3E069_9BASI</name>
<evidence type="ECO:0000313" key="3">
    <source>
        <dbReference type="Proteomes" id="UP000765509"/>
    </source>
</evidence>
<organism evidence="2 3">
    <name type="scientific">Austropuccinia psidii MF-1</name>
    <dbReference type="NCBI Taxonomy" id="1389203"/>
    <lineage>
        <taxon>Eukaryota</taxon>
        <taxon>Fungi</taxon>
        <taxon>Dikarya</taxon>
        <taxon>Basidiomycota</taxon>
        <taxon>Pucciniomycotina</taxon>
        <taxon>Pucciniomycetes</taxon>
        <taxon>Pucciniales</taxon>
        <taxon>Sphaerophragmiaceae</taxon>
        <taxon>Austropuccinia</taxon>
    </lineage>
</organism>
<dbReference type="AlphaFoldDB" id="A0A9Q3E069"/>
<accession>A0A9Q3E069</accession>
<proteinExistence type="predicted"/>